<feature type="chain" id="PRO_5041938271" description="DUF7729 domain-containing protein" evidence="1">
    <location>
        <begin position="19"/>
        <end position="251"/>
    </location>
</feature>
<dbReference type="InterPro" id="IPR056146">
    <property type="entry name" value="DUF7729"/>
</dbReference>
<dbReference type="AlphaFoldDB" id="A0AAD6VPD9"/>
<comment type="caution">
    <text evidence="3">The sequence shown here is derived from an EMBL/GenBank/DDBJ whole genome shotgun (WGS) entry which is preliminary data.</text>
</comment>
<accession>A0AAD6VPD9</accession>
<proteinExistence type="predicted"/>
<evidence type="ECO:0000313" key="3">
    <source>
        <dbReference type="EMBL" id="KAJ7217928.1"/>
    </source>
</evidence>
<organism evidence="3 4">
    <name type="scientific">Mycena pura</name>
    <dbReference type="NCBI Taxonomy" id="153505"/>
    <lineage>
        <taxon>Eukaryota</taxon>
        <taxon>Fungi</taxon>
        <taxon>Dikarya</taxon>
        <taxon>Basidiomycota</taxon>
        <taxon>Agaricomycotina</taxon>
        <taxon>Agaricomycetes</taxon>
        <taxon>Agaricomycetidae</taxon>
        <taxon>Agaricales</taxon>
        <taxon>Marasmiineae</taxon>
        <taxon>Mycenaceae</taxon>
        <taxon>Mycena</taxon>
    </lineage>
</organism>
<evidence type="ECO:0000259" key="2">
    <source>
        <dbReference type="Pfam" id="PF24855"/>
    </source>
</evidence>
<keyword evidence="4" id="KW-1185">Reference proteome</keyword>
<keyword evidence="1" id="KW-0732">Signal</keyword>
<feature type="signal peptide" evidence="1">
    <location>
        <begin position="1"/>
        <end position="18"/>
    </location>
</feature>
<sequence length="251" mass="25546">MKPSTLIAFAAAAGLASAQSISSACTDALQGVLGSPDAACLNPSALLTIFVGTDQSIPNTINNWLTGLCSQGTCSDDVLAEVVNDITTGCASELGSGGAGSITQMVQAAYPLVRNIMCLKDTDSNQLCVTETLNNVQQVVGQLTLSNLTISTLEEAAQKVLSNGAKLACTSCTKAAFGMASQLTAQFPEATNELDQICGANFVDGSTDGTTQTAVSGVFTASTPNSALALSMNKLAGGFLFFVLSAFTLFA</sequence>
<feature type="domain" description="DUF7729" evidence="2">
    <location>
        <begin position="24"/>
        <end position="204"/>
    </location>
</feature>
<dbReference type="Proteomes" id="UP001219525">
    <property type="component" value="Unassembled WGS sequence"/>
</dbReference>
<dbReference type="Pfam" id="PF24855">
    <property type="entry name" value="DUF7729"/>
    <property type="match status" value="1"/>
</dbReference>
<dbReference type="PROSITE" id="PS51257">
    <property type="entry name" value="PROKAR_LIPOPROTEIN"/>
    <property type="match status" value="1"/>
</dbReference>
<name>A0AAD6VPD9_9AGAR</name>
<reference evidence="3" key="1">
    <citation type="submission" date="2023-03" db="EMBL/GenBank/DDBJ databases">
        <title>Massive genome expansion in bonnet fungi (Mycena s.s.) driven by repeated elements and novel gene families across ecological guilds.</title>
        <authorList>
            <consortium name="Lawrence Berkeley National Laboratory"/>
            <person name="Harder C.B."/>
            <person name="Miyauchi S."/>
            <person name="Viragh M."/>
            <person name="Kuo A."/>
            <person name="Thoen E."/>
            <person name="Andreopoulos B."/>
            <person name="Lu D."/>
            <person name="Skrede I."/>
            <person name="Drula E."/>
            <person name="Henrissat B."/>
            <person name="Morin E."/>
            <person name="Kohler A."/>
            <person name="Barry K."/>
            <person name="LaButti K."/>
            <person name="Morin E."/>
            <person name="Salamov A."/>
            <person name="Lipzen A."/>
            <person name="Mereny Z."/>
            <person name="Hegedus B."/>
            <person name="Baldrian P."/>
            <person name="Stursova M."/>
            <person name="Weitz H."/>
            <person name="Taylor A."/>
            <person name="Grigoriev I.V."/>
            <person name="Nagy L.G."/>
            <person name="Martin F."/>
            <person name="Kauserud H."/>
        </authorList>
    </citation>
    <scope>NUCLEOTIDE SEQUENCE</scope>
    <source>
        <strain evidence="3">9144</strain>
    </source>
</reference>
<gene>
    <name evidence="3" type="ORF">GGX14DRAFT_598700</name>
</gene>
<evidence type="ECO:0000256" key="1">
    <source>
        <dbReference type="SAM" id="SignalP"/>
    </source>
</evidence>
<dbReference type="PANTHER" id="PTHR34862">
    <property type="entry name" value="SPARK DOMAIN-CONTAINING PROTEIN"/>
    <property type="match status" value="1"/>
</dbReference>
<feature type="non-terminal residue" evidence="3">
    <location>
        <position position="1"/>
    </location>
</feature>
<protein>
    <recommendedName>
        <fullName evidence="2">DUF7729 domain-containing protein</fullName>
    </recommendedName>
</protein>
<dbReference type="EMBL" id="JARJCW010000013">
    <property type="protein sequence ID" value="KAJ7217928.1"/>
    <property type="molecule type" value="Genomic_DNA"/>
</dbReference>
<dbReference type="PANTHER" id="PTHR34862:SF1">
    <property type="entry name" value="SPARK DOMAIN-CONTAINING PROTEIN"/>
    <property type="match status" value="1"/>
</dbReference>
<evidence type="ECO:0000313" key="4">
    <source>
        <dbReference type="Proteomes" id="UP001219525"/>
    </source>
</evidence>